<sequence length="142" mass="15173">MGIFMAFNCPRCQSENTQKLSMLHELGTSIIDTATVGGGVGSHGSLGVGAANTTGTSQTKLAQKYAPPKKEPVLGAFFGCAFLGLIASIFFSGVAFLIGAVLGVFAAYAGYKKNKEEYPAKLRQWQSQFLCLRCENLFVPHE</sequence>
<keyword evidence="1" id="KW-1133">Transmembrane helix</keyword>
<dbReference type="EMBL" id="JACERN010000042">
    <property type="protein sequence ID" value="MBA4710560.1"/>
    <property type="molecule type" value="Genomic_DNA"/>
</dbReference>
<evidence type="ECO:0000313" key="2">
    <source>
        <dbReference type="EMBL" id="MBA4710560.1"/>
    </source>
</evidence>
<dbReference type="RefSeq" id="WP_181837429.1">
    <property type="nucleotide sequence ID" value="NZ_JACERN010000042.1"/>
</dbReference>
<organism evidence="2 3">
    <name type="scientific">Aquitalea aquatica</name>
    <dbReference type="NCBI Taxonomy" id="3044273"/>
    <lineage>
        <taxon>Bacteria</taxon>
        <taxon>Pseudomonadati</taxon>
        <taxon>Pseudomonadota</taxon>
        <taxon>Betaproteobacteria</taxon>
        <taxon>Neisseriales</taxon>
        <taxon>Chromobacteriaceae</taxon>
        <taxon>Aquitalea</taxon>
    </lineage>
</organism>
<proteinExistence type="predicted"/>
<keyword evidence="1" id="KW-0472">Membrane</keyword>
<protein>
    <recommendedName>
        <fullName evidence="4">Transmembrane protein</fullName>
    </recommendedName>
</protein>
<comment type="caution">
    <text evidence="2">The sequence shown here is derived from an EMBL/GenBank/DDBJ whole genome shotgun (WGS) entry which is preliminary data.</text>
</comment>
<keyword evidence="3" id="KW-1185">Reference proteome</keyword>
<accession>A0A838Y538</accession>
<evidence type="ECO:0008006" key="4">
    <source>
        <dbReference type="Google" id="ProtNLM"/>
    </source>
</evidence>
<keyword evidence="1" id="KW-0812">Transmembrane</keyword>
<name>A0A838Y538_9NEIS</name>
<evidence type="ECO:0000256" key="1">
    <source>
        <dbReference type="SAM" id="Phobius"/>
    </source>
</evidence>
<feature type="transmembrane region" description="Helical" evidence="1">
    <location>
        <begin position="76"/>
        <end position="109"/>
    </location>
</feature>
<gene>
    <name evidence="2" type="ORF">H2Z84_19470</name>
</gene>
<reference evidence="2 3" key="1">
    <citation type="submission" date="2020-07" db="EMBL/GenBank/DDBJ databases">
        <title>Draft genome sequence of violacein-producing bacteria and related species.</title>
        <authorList>
            <person name="Wilson H.S."/>
            <person name="De Leon M.E."/>
        </authorList>
    </citation>
    <scope>NUCLEOTIDE SEQUENCE [LARGE SCALE GENOMIC DNA]</scope>
    <source>
        <strain evidence="2 3">HSC-21Su07</strain>
    </source>
</reference>
<dbReference type="AlphaFoldDB" id="A0A838Y538"/>
<evidence type="ECO:0000313" key="3">
    <source>
        <dbReference type="Proteomes" id="UP000545606"/>
    </source>
</evidence>
<dbReference type="Proteomes" id="UP000545606">
    <property type="component" value="Unassembled WGS sequence"/>
</dbReference>